<dbReference type="AlphaFoldDB" id="A0AAC9JQG4"/>
<evidence type="ECO:0000256" key="4">
    <source>
        <dbReference type="ARBA" id="ARBA00022840"/>
    </source>
</evidence>
<dbReference type="EMBL" id="CP018095">
    <property type="protein sequence ID" value="APF36459.1"/>
    <property type="molecule type" value="Genomic_DNA"/>
</dbReference>
<dbReference type="Pfam" id="PF13020">
    <property type="entry name" value="NOV_C"/>
    <property type="match status" value="1"/>
</dbReference>
<dbReference type="GO" id="GO:0004386">
    <property type="term" value="F:helicase activity"/>
    <property type="evidence" value="ECO:0007669"/>
    <property type="project" value="UniProtKB-KW"/>
</dbReference>
<keyword evidence="4" id="KW-0067">ATP-binding</keyword>
<dbReference type="CDD" id="cd18793">
    <property type="entry name" value="SF2_C_SNF"/>
    <property type="match status" value="1"/>
</dbReference>
<name>A0AAC9JQG4_9HYPH</name>
<proteinExistence type="predicted"/>
<dbReference type="InterPro" id="IPR057342">
    <property type="entry name" value="DEXDc_RapA"/>
</dbReference>
<feature type="coiled-coil region" evidence="5">
    <location>
        <begin position="391"/>
        <end position="418"/>
    </location>
</feature>
<feature type="domain" description="Helicase ATP-binding" evidence="6">
    <location>
        <begin position="115"/>
        <end position="288"/>
    </location>
</feature>
<dbReference type="Gene3D" id="3.40.50.300">
    <property type="entry name" value="P-loop containing nucleotide triphosphate hydrolases"/>
    <property type="match status" value="1"/>
</dbReference>
<dbReference type="GO" id="GO:0005524">
    <property type="term" value="F:ATP binding"/>
    <property type="evidence" value="ECO:0007669"/>
    <property type="project" value="UniProtKB-KW"/>
</dbReference>
<evidence type="ECO:0000259" key="7">
    <source>
        <dbReference type="PROSITE" id="PS51194"/>
    </source>
</evidence>
<keyword evidence="9" id="KW-1185">Reference proteome</keyword>
<dbReference type="RefSeq" id="WP_071923267.1">
    <property type="nucleotide sequence ID" value="NZ_CP018095.1"/>
</dbReference>
<accession>A0AAC9JQG4</accession>
<dbReference type="Pfam" id="PF00271">
    <property type="entry name" value="Helicase_C"/>
    <property type="match status" value="1"/>
</dbReference>
<dbReference type="InterPro" id="IPR014001">
    <property type="entry name" value="Helicase_ATP-bd"/>
</dbReference>
<dbReference type="PANTHER" id="PTHR45766:SF6">
    <property type="entry name" value="SWI_SNF-RELATED MATRIX-ASSOCIATED ACTIN-DEPENDENT REGULATOR OF CHROMATIN SUBFAMILY A-LIKE PROTEIN 1"/>
    <property type="match status" value="1"/>
</dbReference>
<dbReference type="SMART" id="SM00490">
    <property type="entry name" value="HELICc"/>
    <property type="match status" value="1"/>
</dbReference>
<dbReference type="InterPro" id="IPR027417">
    <property type="entry name" value="P-loop_NTPase"/>
</dbReference>
<organism evidence="8 9">
    <name type="scientific">Chelatococcus daeguensis</name>
    <dbReference type="NCBI Taxonomy" id="444444"/>
    <lineage>
        <taxon>Bacteria</taxon>
        <taxon>Pseudomonadati</taxon>
        <taxon>Pseudomonadota</taxon>
        <taxon>Alphaproteobacteria</taxon>
        <taxon>Hyphomicrobiales</taxon>
        <taxon>Chelatococcaceae</taxon>
        <taxon>Chelatococcus</taxon>
    </lineage>
</organism>
<dbReference type="InterPro" id="IPR001650">
    <property type="entry name" value="Helicase_C-like"/>
</dbReference>
<sequence length="1173" mass="133053">MIRLEEIVPGARIRGIAGTQFVEVLAARSFGPDAVEVTYKLNGAVDQTVLFRSSESELELAELTRRFAFDGDGHLLRLASEALRIRLAHLFDPFLAVRSSQIEALPHQLTAVYEEMLPRQPLRFLLADDPGAGKTIMAGLLIKELLIRGDLERCLIVAPGSLVEQWQDELKDKFSIDFDILTRDQIEASSTGNFFAERQRVIARLDMLSRAQDLQDRLKAAPSWDLVICDEAHRMSASFFGGEVKYTKRYQLGQLLGAVARHFLLMTATPHNGKEEDFQLFMGLLDSDRFEGRFRQGVHKIDPSDMMRRLTKEELRRFDGSPLFPERKAYTVSYKLSDREAVLYEAVTRYVRDEMNRADQIEEGGDRRRNNVGFALQILQRRLASSPAAIHESLKRRLARLEARLEEERLLKRGQEAAGQLATRVDLPAWDEEDIEEAPEDELEDLEDQVVDQATAARTIAELEAEIASLRELEKLARELRRSGEDTKWRELDRILDDPIVHDPDNDVRRKIVIFTESRDTLEYLAGRIRGRTGEEESVVVIHGGVPRDRRRAAIAAFNDDPKVRFLIANDAAGEGVNLQRGAHLMVNYDLPWNPNRLEQRFGRIHRIGQTEVCHLWNLIAGETREGQVYARLLEKLEIAREALGGKVYDVLGELFEARALRDMFMEAIRYNQRPDVLERHFKTIDIAFERKRIEEVVARSKLTKEGLDPSTITALKEEMERAEARRLQPRYIRSFFEEAFALAGGVMHQRETGRYEVRRVPAILRDRDRLIGRGDPVLPRYERICFDKADVPGKRQAALVAPGHPLLDATVDLTLERYRNLLAQGAVLVDDNDTSDEPRVLVYLEHAIRDGRVGGNGRPRLISQRLQFVYLDRYGKATDGGAAPYLDCRPPTENEKRQVEEILKEGWLAGDIEDRVRGYAIAELVPRHLEEVKARRLDEIARTEAAVKERLRREILHWQSRALELEREEQAGKQQRLNSQNARRYVETLTDRLDKRLAELAKERQIAPLPPEIQGAALVIPIGWFAKKAQPVAALTGLAEGRAAVEKLAMDAVMVAERSLGREPRDVSAENRGYDIESRDPKTGSLTFIEVKGRVDGADTVAITRNEMLTAFNAEQSGLSYILAVVRVEVGFAQQPVYVRNPTGIFGAEPGFTEVSRILNLSKILAVGGPPA</sequence>
<keyword evidence="1" id="KW-0547">Nucleotide-binding</keyword>
<evidence type="ECO:0000259" key="6">
    <source>
        <dbReference type="PROSITE" id="PS51192"/>
    </source>
</evidence>
<dbReference type="Pfam" id="PF00176">
    <property type="entry name" value="SNF2-rel_dom"/>
    <property type="match status" value="1"/>
</dbReference>
<dbReference type="GO" id="GO:0016787">
    <property type="term" value="F:hydrolase activity"/>
    <property type="evidence" value="ECO:0007669"/>
    <property type="project" value="UniProtKB-KW"/>
</dbReference>
<dbReference type="InterPro" id="IPR049730">
    <property type="entry name" value="SNF2/RAD54-like_C"/>
</dbReference>
<reference evidence="8 9" key="1">
    <citation type="submission" date="2016-11" db="EMBL/GenBank/DDBJ databases">
        <title>Complete genome sequence of the aerobically denitrifying bacterium Chelatococcus daeguensis TAD1.</title>
        <authorList>
            <person name="Yang Y."/>
            <person name="Huang S."/>
            <person name="Lin E."/>
        </authorList>
    </citation>
    <scope>NUCLEOTIDE SEQUENCE [LARGE SCALE GENOMIC DNA]</scope>
    <source>
        <strain evidence="8 9">TAD1</strain>
    </source>
</reference>
<dbReference type="CDD" id="cd18011">
    <property type="entry name" value="DEXDc_RapA"/>
    <property type="match status" value="1"/>
</dbReference>
<feature type="domain" description="Helicase C-terminal" evidence="7">
    <location>
        <begin position="495"/>
        <end position="656"/>
    </location>
</feature>
<feature type="coiled-coil region" evidence="5">
    <location>
        <begin position="453"/>
        <end position="483"/>
    </location>
</feature>
<keyword evidence="2" id="KW-0378">Hydrolase</keyword>
<evidence type="ECO:0000256" key="5">
    <source>
        <dbReference type="SAM" id="Coils"/>
    </source>
</evidence>
<dbReference type="PROSITE" id="PS51194">
    <property type="entry name" value="HELICASE_CTER"/>
    <property type="match status" value="1"/>
</dbReference>
<keyword evidence="5" id="KW-0175">Coiled coil</keyword>
<dbReference type="PANTHER" id="PTHR45766">
    <property type="entry name" value="DNA ANNEALING HELICASE AND ENDONUCLEASE ZRANB3 FAMILY MEMBER"/>
    <property type="match status" value="1"/>
</dbReference>
<protein>
    <submittedName>
        <fullName evidence="8">RNA helicase</fullName>
    </submittedName>
</protein>
<dbReference type="InterPro" id="IPR000330">
    <property type="entry name" value="SNF2_N"/>
</dbReference>
<dbReference type="InterPro" id="IPR038718">
    <property type="entry name" value="SNF2-like_sf"/>
</dbReference>
<gene>
    <name evidence="8" type="ORF">BOQ54_03280</name>
</gene>
<evidence type="ECO:0000313" key="8">
    <source>
        <dbReference type="EMBL" id="APF36459.1"/>
    </source>
</evidence>
<dbReference type="SMART" id="SM00487">
    <property type="entry name" value="DEXDc"/>
    <property type="match status" value="1"/>
</dbReference>
<evidence type="ECO:0000256" key="3">
    <source>
        <dbReference type="ARBA" id="ARBA00022806"/>
    </source>
</evidence>
<evidence type="ECO:0000256" key="2">
    <source>
        <dbReference type="ARBA" id="ARBA00022801"/>
    </source>
</evidence>
<dbReference type="Gene3D" id="3.40.50.10810">
    <property type="entry name" value="Tandem AAA-ATPase domain"/>
    <property type="match status" value="1"/>
</dbReference>
<evidence type="ECO:0000313" key="9">
    <source>
        <dbReference type="Proteomes" id="UP000182703"/>
    </source>
</evidence>
<dbReference type="PROSITE" id="PS51192">
    <property type="entry name" value="HELICASE_ATP_BIND_1"/>
    <property type="match status" value="1"/>
</dbReference>
<dbReference type="Proteomes" id="UP000182703">
    <property type="component" value="Chromosome"/>
</dbReference>
<dbReference type="KEGG" id="cdq:BOQ54_03280"/>
<evidence type="ECO:0000256" key="1">
    <source>
        <dbReference type="ARBA" id="ARBA00022741"/>
    </source>
</evidence>
<dbReference type="InterPro" id="IPR024975">
    <property type="entry name" value="NOV_C"/>
</dbReference>
<keyword evidence="3 8" id="KW-0347">Helicase</keyword>
<dbReference type="SUPFAM" id="SSF52540">
    <property type="entry name" value="P-loop containing nucleoside triphosphate hydrolases"/>
    <property type="match status" value="2"/>
</dbReference>